<sequence length="41" mass="4666">MSKIGIYLPLSKEKIPTRELSARLKNSLLDSVITWFTKEAS</sequence>
<evidence type="ECO:0000313" key="2">
    <source>
        <dbReference type="Proteomes" id="UP000789508"/>
    </source>
</evidence>
<dbReference type="Proteomes" id="UP000789508">
    <property type="component" value="Unassembled WGS sequence"/>
</dbReference>
<dbReference type="AlphaFoldDB" id="A0A9N9ABG5"/>
<dbReference type="EMBL" id="CAJVPS010001105">
    <property type="protein sequence ID" value="CAG8524440.1"/>
    <property type="molecule type" value="Genomic_DNA"/>
</dbReference>
<comment type="caution">
    <text evidence="1">The sequence shown here is derived from an EMBL/GenBank/DDBJ whole genome shotgun (WGS) entry which is preliminary data.</text>
</comment>
<keyword evidence="2" id="KW-1185">Reference proteome</keyword>
<reference evidence="1" key="1">
    <citation type="submission" date="2021-06" db="EMBL/GenBank/DDBJ databases">
        <authorList>
            <person name="Kallberg Y."/>
            <person name="Tangrot J."/>
            <person name="Rosling A."/>
        </authorList>
    </citation>
    <scope>NUCLEOTIDE SEQUENCE</scope>
    <source>
        <strain evidence="1">FL130A</strain>
    </source>
</reference>
<proteinExistence type="predicted"/>
<gene>
    <name evidence="1" type="ORF">ALEPTO_LOCUS4635</name>
</gene>
<evidence type="ECO:0000313" key="1">
    <source>
        <dbReference type="EMBL" id="CAG8524440.1"/>
    </source>
</evidence>
<name>A0A9N9ABG5_9GLOM</name>
<organism evidence="1 2">
    <name type="scientific">Ambispora leptoticha</name>
    <dbReference type="NCBI Taxonomy" id="144679"/>
    <lineage>
        <taxon>Eukaryota</taxon>
        <taxon>Fungi</taxon>
        <taxon>Fungi incertae sedis</taxon>
        <taxon>Mucoromycota</taxon>
        <taxon>Glomeromycotina</taxon>
        <taxon>Glomeromycetes</taxon>
        <taxon>Archaeosporales</taxon>
        <taxon>Ambisporaceae</taxon>
        <taxon>Ambispora</taxon>
    </lineage>
</organism>
<protein>
    <submittedName>
        <fullName evidence="1">5843_t:CDS:1</fullName>
    </submittedName>
</protein>
<accession>A0A9N9ABG5</accession>